<reference evidence="3 4" key="1">
    <citation type="submission" date="2012-08" db="EMBL/GenBank/DDBJ databases">
        <title>Whole genome shotgun sequence of Kineosphaera limosa NBRC 100340.</title>
        <authorList>
            <person name="Yoshida I."/>
            <person name="Isaki S."/>
            <person name="Hosoyama A."/>
            <person name="Tsuchikane K."/>
            <person name="Katsumata H."/>
            <person name="Ando Y."/>
            <person name="Ohji S."/>
            <person name="Hamada M."/>
            <person name="Tamura T."/>
            <person name="Yamazoe A."/>
            <person name="Yamazaki S."/>
            <person name="Fujita N."/>
        </authorList>
    </citation>
    <scope>NUCLEOTIDE SEQUENCE [LARGE SCALE GENOMIC DNA]</scope>
    <source>
        <strain evidence="3 4">NBRC 100340</strain>
    </source>
</reference>
<dbReference type="EMBL" id="BAHD01000019">
    <property type="protein sequence ID" value="GAB95376.1"/>
    <property type="molecule type" value="Genomic_DNA"/>
</dbReference>
<dbReference type="Gene3D" id="3.90.1310.10">
    <property type="entry name" value="Penicillin-binding protein 2a (Domain 2)"/>
    <property type="match status" value="1"/>
</dbReference>
<sequence>MNAPIRKLALVVTAMFCALFVASTWIVYVQADELRDKPGNRRTLLASYSQERGAILVAGEAIARSEETSDELKYQRTYPKGKLNSHLTGYFSFIYGAGGGLESAENGLLAGDADQLFYRRLGDLLTGRQPSGVSLELTIDPRAQEAAQNALGNQKGSVVALDPKTGAILALISHPQYDPNTLSSHNLDSVQQAWAALNEDSERPLVNRAIGGDLYPPGSVFKIITAAAALSSGRFDTNSQLPGPAVLDLPQTTAGLVNDWRGQCGDGTVNLLQAMEDSCNTAFGWLGMQLGGQALRDEAAKFGFGQQIGIPMSVTPSTMPEQMNAPQEAQSAIGQYDVRVTPLQVAMMSAAVANQGTLMQPFLVKQTRGSDLEVIDQTAPRELSKATTPEVAGQLTQMMEAVVTSGTGTRARISGVRVAGKTGTAQHGEGLAPHAWFTGFAPADDPAIAVAVVVEDGGDAGMSAGGGSVAAPIARQVMEAVISR</sequence>
<evidence type="ECO:0000259" key="1">
    <source>
        <dbReference type="Pfam" id="PF00905"/>
    </source>
</evidence>
<name>K6WNK4_9MICO</name>
<dbReference type="InterPro" id="IPR054120">
    <property type="entry name" value="PBPA_dimer"/>
</dbReference>
<evidence type="ECO:0000259" key="2">
    <source>
        <dbReference type="Pfam" id="PF21922"/>
    </source>
</evidence>
<evidence type="ECO:0000313" key="3">
    <source>
        <dbReference type="EMBL" id="GAB95376.1"/>
    </source>
</evidence>
<dbReference type="Pfam" id="PF21922">
    <property type="entry name" value="PBP_dimer_2"/>
    <property type="match status" value="1"/>
</dbReference>
<dbReference type="STRING" id="1184609.KILIM_019_00280"/>
<dbReference type="GO" id="GO:0005886">
    <property type="term" value="C:plasma membrane"/>
    <property type="evidence" value="ECO:0007669"/>
    <property type="project" value="TreeGrafter"/>
</dbReference>
<dbReference type="GO" id="GO:0071555">
    <property type="term" value="P:cell wall organization"/>
    <property type="evidence" value="ECO:0007669"/>
    <property type="project" value="TreeGrafter"/>
</dbReference>
<dbReference type="PANTHER" id="PTHR30627:SF24">
    <property type="entry name" value="PENICILLIN-BINDING PROTEIN 4B"/>
    <property type="match status" value="1"/>
</dbReference>
<comment type="caution">
    <text evidence="3">The sequence shown here is derived from an EMBL/GenBank/DDBJ whole genome shotgun (WGS) entry which is preliminary data.</text>
</comment>
<dbReference type="GO" id="GO:0071972">
    <property type="term" value="F:peptidoglycan L,D-transpeptidase activity"/>
    <property type="evidence" value="ECO:0007669"/>
    <property type="project" value="TreeGrafter"/>
</dbReference>
<proteinExistence type="predicted"/>
<dbReference type="RefSeq" id="WP_006591908.1">
    <property type="nucleotide sequence ID" value="NZ_BAHD01000019.1"/>
</dbReference>
<dbReference type="Pfam" id="PF00905">
    <property type="entry name" value="Transpeptidase"/>
    <property type="match status" value="1"/>
</dbReference>
<dbReference type="SUPFAM" id="SSF56519">
    <property type="entry name" value="Penicillin binding protein dimerisation domain"/>
    <property type="match status" value="1"/>
</dbReference>
<dbReference type="InterPro" id="IPR050515">
    <property type="entry name" value="Beta-lactam/transpept"/>
</dbReference>
<dbReference type="Proteomes" id="UP000008366">
    <property type="component" value="Unassembled WGS sequence"/>
</dbReference>
<dbReference type="AlphaFoldDB" id="K6WNK4"/>
<dbReference type="InterPro" id="IPR001460">
    <property type="entry name" value="PCN-bd_Tpept"/>
</dbReference>
<organism evidence="3 4">
    <name type="scientific">Kineosphaera limosa NBRC 100340</name>
    <dbReference type="NCBI Taxonomy" id="1184609"/>
    <lineage>
        <taxon>Bacteria</taxon>
        <taxon>Bacillati</taxon>
        <taxon>Actinomycetota</taxon>
        <taxon>Actinomycetes</taxon>
        <taxon>Micrococcales</taxon>
        <taxon>Dermatophilaceae</taxon>
        <taxon>Kineosphaera</taxon>
    </lineage>
</organism>
<accession>K6WNK4</accession>
<dbReference type="GO" id="GO:0008658">
    <property type="term" value="F:penicillin binding"/>
    <property type="evidence" value="ECO:0007669"/>
    <property type="project" value="InterPro"/>
</dbReference>
<evidence type="ECO:0000313" key="4">
    <source>
        <dbReference type="Proteomes" id="UP000008366"/>
    </source>
</evidence>
<dbReference type="OrthoDB" id="9766847at2"/>
<dbReference type="SUPFAM" id="SSF56601">
    <property type="entry name" value="beta-lactamase/transpeptidase-like"/>
    <property type="match status" value="1"/>
</dbReference>
<dbReference type="Gene3D" id="3.40.710.10">
    <property type="entry name" value="DD-peptidase/beta-lactamase superfamily"/>
    <property type="match status" value="1"/>
</dbReference>
<feature type="domain" description="Penicillin-binding protein transpeptidase" evidence="1">
    <location>
        <begin position="156"/>
        <end position="479"/>
    </location>
</feature>
<dbReference type="InterPro" id="IPR036138">
    <property type="entry name" value="PBP_dimer_sf"/>
</dbReference>
<gene>
    <name evidence="3" type="primary">pbpA</name>
    <name evidence="3" type="ORF">KILIM_019_00280</name>
</gene>
<keyword evidence="4" id="KW-1185">Reference proteome</keyword>
<dbReference type="PANTHER" id="PTHR30627">
    <property type="entry name" value="PEPTIDOGLYCAN D,D-TRANSPEPTIDASE"/>
    <property type="match status" value="1"/>
</dbReference>
<dbReference type="eggNOG" id="COG0768">
    <property type="taxonomic scope" value="Bacteria"/>
</dbReference>
<feature type="domain" description="Penicillin binding protein A dimerisation" evidence="2">
    <location>
        <begin position="52"/>
        <end position="134"/>
    </location>
</feature>
<protein>
    <submittedName>
        <fullName evidence="3">Penicillin-binding protein PbpA</fullName>
    </submittedName>
</protein>
<dbReference type="InterPro" id="IPR012338">
    <property type="entry name" value="Beta-lactam/transpept-like"/>
</dbReference>